<evidence type="ECO:0000313" key="2">
    <source>
        <dbReference type="Proteomes" id="UP001151088"/>
    </source>
</evidence>
<keyword evidence="2" id="KW-1185">Reference proteome</keyword>
<dbReference type="PROSITE" id="PS51318">
    <property type="entry name" value="TAT"/>
    <property type="match status" value="1"/>
</dbReference>
<gene>
    <name evidence="1" type="ORF">NVS89_04500</name>
</gene>
<dbReference type="Proteomes" id="UP001151088">
    <property type="component" value="Unassembled WGS sequence"/>
</dbReference>
<proteinExistence type="predicted"/>
<sequence length="130" mass="13989">MDTHVREREKCVPSRRQALGLAGIGLVAASSLPVIVSPVEPLERARAAWLAFASAMNELSAPGDGWMLTGAGAWRASHGRPAEAWIYASRLAYAWQEDSRLVGGRILIEHVEPLDIGRQALGYFGPGARA</sequence>
<dbReference type="EMBL" id="JANTHZ010000001">
    <property type="protein sequence ID" value="MCS0494347.1"/>
    <property type="molecule type" value="Genomic_DNA"/>
</dbReference>
<comment type="caution">
    <text evidence="1">The sequence shown here is derived from an EMBL/GenBank/DDBJ whole genome shotgun (WGS) entry which is preliminary data.</text>
</comment>
<evidence type="ECO:0000313" key="1">
    <source>
        <dbReference type="EMBL" id="MCS0494347.1"/>
    </source>
</evidence>
<dbReference type="RefSeq" id="WP_258731291.1">
    <property type="nucleotide sequence ID" value="NZ_JANTHZ010000001.1"/>
</dbReference>
<dbReference type="InterPro" id="IPR006311">
    <property type="entry name" value="TAT_signal"/>
</dbReference>
<reference evidence="1" key="1">
    <citation type="submission" date="2022-08" db="EMBL/GenBank/DDBJ databases">
        <authorList>
            <person name="Li F."/>
        </authorList>
    </citation>
    <scope>NUCLEOTIDE SEQUENCE</scope>
    <source>
        <strain evidence="1">MQZ15Z-1</strain>
    </source>
</reference>
<organism evidence="1 2">
    <name type="scientific">Ancylobacter mangrovi</name>
    <dbReference type="NCBI Taxonomy" id="2972472"/>
    <lineage>
        <taxon>Bacteria</taxon>
        <taxon>Pseudomonadati</taxon>
        <taxon>Pseudomonadota</taxon>
        <taxon>Alphaproteobacteria</taxon>
        <taxon>Hyphomicrobiales</taxon>
        <taxon>Xanthobacteraceae</taxon>
        <taxon>Ancylobacter</taxon>
    </lineage>
</organism>
<name>A0A9X2T149_9HYPH</name>
<protein>
    <submittedName>
        <fullName evidence="1">Uncharacterized protein</fullName>
    </submittedName>
</protein>
<accession>A0A9X2T149</accession>
<dbReference type="AlphaFoldDB" id="A0A9X2T149"/>